<gene>
    <name evidence="1" type="ORF">ABRP34_03265</name>
</gene>
<protein>
    <submittedName>
        <fullName evidence="1">Uncharacterized protein</fullName>
    </submittedName>
</protein>
<dbReference type="AlphaFoldDB" id="A0AAU8ETA0"/>
<reference evidence="1" key="1">
    <citation type="submission" date="2024-06" db="EMBL/GenBank/DDBJ databases">
        <title>Biodegradation of dimethachlon by Arthrobacter sp. K5: mechanistic insights and ecological implications.</title>
        <authorList>
            <person name="Hu S."/>
            <person name="Lu P."/>
        </authorList>
    </citation>
    <scope>NUCLEOTIDE SEQUENCE</scope>
    <source>
        <strain evidence="1">K5</strain>
    </source>
</reference>
<sequence length="130" mass="14020">MTATMNDLIDDPFADLPARRTCPAEDFAAPVLTVTVNDQAVLAIARRLHDGACLRGSGCGLRDFHAMDNYETDVRVMLAAMVQAGAYGDSPEISPCRSVTERRWFRGKWSCAACGGGIRFGGGTGWVHAR</sequence>
<name>A0AAU8ETA0_9MICC</name>
<accession>A0AAU8ETA0</accession>
<evidence type="ECO:0000313" key="1">
    <source>
        <dbReference type="EMBL" id="XCH12049.1"/>
    </source>
</evidence>
<dbReference type="EMBL" id="CP159279">
    <property type="protein sequence ID" value="XCH12049.1"/>
    <property type="molecule type" value="Genomic_DNA"/>
</dbReference>
<organism evidence="1">
    <name type="scientific">Arthrobacter sp. K5</name>
    <dbReference type="NCBI Taxonomy" id="2839623"/>
    <lineage>
        <taxon>Bacteria</taxon>
        <taxon>Bacillati</taxon>
        <taxon>Actinomycetota</taxon>
        <taxon>Actinomycetes</taxon>
        <taxon>Micrococcales</taxon>
        <taxon>Micrococcaceae</taxon>
        <taxon>Arthrobacter</taxon>
    </lineage>
</organism>
<dbReference type="RefSeq" id="WP_353712245.1">
    <property type="nucleotide sequence ID" value="NZ_CP159279.1"/>
</dbReference>
<proteinExistence type="predicted"/>